<dbReference type="NCBIfam" id="TIGR01560">
    <property type="entry name" value="put_DNA_pack"/>
    <property type="match status" value="1"/>
</dbReference>
<evidence type="ECO:0000313" key="1">
    <source>
        <dbReference type="EMBL" id="KAB0570585.1"/>
    </source>
</evidence>
<dbReference type="Pfam" id="PF05135">
    <property type="entry name" value="Phage_connect_1"/>
    <property type="match status" value="1"/>
</dbReference>
<accession>A0A643EXE8</accession>
<dbReference type="InterPro" id="IPR021146">
    <property type="entry name" value="Phage_gp6-like_head-tail"/>
</dbReference>
<comment type="caution">
    <text evidence="1">The sequence shown here is derived from an EMBL/GenBank/DDBJ whole genome shotgun (WGS) entry which is preliminary data.</text>
</comment>
<dbReference type="Gene3D" id="1.10.3230.30">
    <property type="entry name" value="Phage gp6-like head-tail connector protein"/>
    <property type="match status" value="1"/>
</dbReference>
<gene>
    <name evidence="1" type="ORF">F7Q93_15200</name>
</gene>
<dbReference type="AlphaFoldDB" id="A0A643EXE8"/>
<dbReference type="RefSeq" id="WP_128094007.1">
    <property type="nucleotide sequence ID" value="NZ_JBHEEN010000006.1"/>
</dbReference>
<proteinExistence type="predicted"/>
<protein>
    <submittedName>
        <fullName evidence="1">Phage gp6-like head-tail connector protein</fullName>
    </submittedName>
</protein>
<reference evidence="1" key="1">
    <citation type="submission" date="2019-09" db="EMBL/GenBank/DDBJ databases">
        <title>Draft genome sequences of 48 bacterial type strains from the CCUG.</title>
        <authorList>
            <person name="Tunovic T."/>
            <person name="Pineiro-Iglesias B."/>
            <person name="Unosson C."/>
            <person name="Inganas E."/>
            <person name="Ohlen M."/>
            <person name="Cardew S."/>
            <person name="Jensie-Markopoulos S."/>
            <person name="Salva-Serra F."/>
            <person name="Jaen-Luchoro D."/>
            <person name="Karlsson R."/>
            <person name="Svensson-Stadler L."/>
            <person name="Chun J."/>
            <person name="Moore E."/>
        </authorList>
    </citation>
    <scope>NUCLEOTIDE SEQUENCE</scope>
    <source>
        <strain evidence="1">CCUG 50899</strain>
    </source>
</reference>
<organism evidence="1">
    <name type="scientific">Brucella pituitosa</name>
    <dbReference type="NCBI Taxonomy" id="571256"/>
    <lineage>
        <taxon>Bacteria</taxon>
        <taxon>Pseudomonadati</taxon>
        <taxon>Pseudomonadota</taxon>
        <taxon>Alphaproteobacteria</taxon>
        <taxon>Hyphomicrobiales</taxon>
        <taxon>Brucellaceae</taxon>
        <taxon>Brucella/Ochrobactrum group</taxon>
        <taxon>Brucella</taxon>
    </lineage>
</organism>
<sequence length="100" mass="11150">MEISLADVKAELRITHNFEDALITRKIAAAKDYIEEIIGCKLESIEGGAPAGLIEAWVKLTVHFYEWRGAAIDGSMAAMPNSFDDLLRTYRYRRFANGAA</sequence>
<dbReference type="CDD" id="cd08054">
    <property type="entry name" value="gp6"/>
    <property type="match status" value="1"/>
</dbReference>
<name>A0A643EXE8_9HYPH</name>
<dbReference type="EMBL" id="VZPE01000006">
    <property type="protein sequence ID" value="KAB0570585.1"/>
    <property type="molecule type" value="Genomic_DNA"/>
</dbReference>
<dbReference type="InterPro" id="IPR006450">
    <property type="entry name" value="Phage_HK97_gp6-like"/>
</dbReference>